<reference evidence="1 2" key="1">
    <citation type="submission" date="2023-05" db="EMBL/GenBank/DDBJ databases">
        <title>B98-5 Cell Line De Novo Hybrid Assembly: An Optical Mapping Approach.</title>
        <authorList>
            <person name="Kananen K."/>
            <person name="Auerbach J.A."/>
            <person name="Kautto E."/>
            <person name="Blachly J.S."/>
        </authorList>
    </citation>
    <scope>NUCLEOTIDE SEQUENCE [LARGE SCALE GENOMIC DNA]</scope>
    <source>
        <strain evidence="1">B95-8</strain>
        <tissue evidence="1">Cell line</tissue>
    </source>
</reference>
<comment type="caution">
    <text evidence="1">The sequence shown here is derived from an EMBL/GenBank/DDBJ whole genome shotgun (WGS) entry which is preliminary data.</text>
</comment>
<dbReference type="Proteomes" id="UP001266305">
    <property type="component" value="Unassembled WGS sequence"/>
</dbReference>
<gene>
    <name evidence="1" type="primary">RASA1_2</name>
    <name evidence="1" type="ORF">P7K49_004971</name>
</gene>
<accession>A0ABQ9W8X7</accession>
<protein>
    <submittedName>
        <fullName evidence="1">Ras GTPase-activating protein 1</fullName>
    </submittedName>
</protein>
<proteinExistence type="predicted"/>
<evidence type="ECO:0000313" key="2">
    <source>
        <dbReference type="Proteomes" id="UP001266305"/>
    </source>
</evidence>
<keyword evidence="2" id="KW-1185">Reference proteome</keyword>
<sequence length="60" mass="7243">MYKIILMFFKNQDQEQVLNDSVDGKEIYNTIRRKTKDAFYKNIVKKGYLLKKGQQPCFTY</sequence>
<name>A0ABQ9W8X7_SAGOE</name>
<organism evidence="1 2">
    <name type="scientific">Saguinus oedipus</name>
    <name type="common">Cotton-top tamarin</name>
    <name type="synonym">Oedipomidas oedipus</name>
    <dbReference type="NCBI Taxonomy" id="9490"/>
    <lineage>
        <taxon>Eukaryota</taxon>
        <taxon>Metazoa</taxon>
        <taxon>Chordata</taxon>
        <taxon>Craniata</taxon>
        <taxon>Vertebrata</taxon>
        <taxon>Euteleostomi</taxon>
        <taxon>Mammalia</taxon>
        <taxon>Eutheria</taxon>
        <taxon>Euarchontoglires</taxon>
        <taxon>Primates</taxon>
        <taxon>Haplorrhini</taxon>
        <taxon>Platyrrhini</taxon>
        <taxon>Cebidae</taxon>
        <taxon>Callitrichinae</taxon>
        <taxon>Saguinus</taxon>
    </lineage>
</organism>
<dbReference type="EMBL" id="JASSZA010000002">
    <property type="protein sequence ID" value="KAK2118084.1"/>
    <property type="molecule type" value="Genomic_DNA"/>
</dbReference>
<evidence type="ECO:0000313" key="1">
    <source>
        <dbReference type="EMBL" id="KAK2118084.1"/>
    </source>
</evidence>